<comment type="caution">
    <text evidence="2">The sequence shown here is derived from an EMBL/GenBank/DDBJ whole genome shotgun (WGS) entry which is preliminary data.</text>
</comment>
<dbReference type="AlphaFoldDB" id="K2RE31"/>
<protein>
    <submittedName>
        <fullName evidence="2">Uncharacterized protein</fullName>
    </submittedName>
</protein>
<dbReference type="PATRIC" id="fig|1204725.3.peg.793"/>
<keyword evidence="3" id="KW-1185">Reference proteome</keyword>
<sequence length="65" mass="7298">MIRAALALAIGFLIAICLIGFGLSSEEPYDTNYDLESYEDYNYDFDTSSFSSDDMESSESDEDFP</sequence>
<dbReference type="EMBL" id="AMPO01000002">
    <property type="protein sequence ID" value="EKF86604.1"/>
    <property type="molecule type" value="Genomic_DNA"/>
</dbReference>
<evidence type="ECO:0000256" key="1">
    <source>
        <dbReference type="SAM" id="MobiDB-lite"/>
    </source>
</evidence>
<gene>
    <name evidence="2" type="ORF">A994_03948</name>
</gene>
<evidence type="ECO:0000313" key="3">
    <source>
        <dbReference type="Proteomes" id="UP000007360"/>
    </source>
</evidence>
<name>K2RE31_METFP</name>
<feature type="compositionally biased region" description="Acidic residues" evidence="1">
    <location>
        <begin position="53"/>
        <end position="65"/>
    </location>
</feature>
<dbReference type="Proteomes" id="UP000007360">
    <property type="component" value="Unassembled WGS sequence"/>
</dbReference>
<proteinExistence type="predicted"/>
<organism evidence="2 3">
    <name type="scientific">Methanobacterium formicicum (strain DSM 3637 / PP1)</name>
    <dbReference type="NCBI Taxonomy" id="1204725"/>
    <lineage>
        <taxon>Archaea</taxon>
        <taxon>Methanobacteriati</taxon>
        <taxon>Methanobacteriota</taxon>
        <taxon>Methanomada group</taxon>
        <taxon>Methanobacteria</taxon>
        <taxon>Methanobacteriales</taxon>
        <taxon>Methanobacteriaceae</taxon>
        <taxon>Methanobacterium</taxon>
    </lineage>
</organism>
<reference evidence="2 3" key="1">
    <citation type="journal article" date="2012" name="J. Bacteriol.">
        <title>Draft genome sequence of Methanobacterium formicicum DSM 3637, an archaebacterium isolated from the methane producer amoeba Pelomyxa palustris.</title>
        <authorList>
            <person name="Gutierrez G."/>
        </authorList>
    </citation>
    <scope>NUCLEOTIDE SEQUENCE [LARGE SCALE GENOMIC DNA]</scope>
    <source>
        <strain evidence="3">DSM 3637 / PP1</strain>
    </source>
</reference>
<feature type="region of interest" description="Disordered" evidence="1">
    <location>
        <begin position="46"/>
        <end position="65"/>
    </location>
</feature>
<dbReference type="RefSeq" id="WP_004029997.1">
    <property type="nucleotide sequence ID" value="NZ_AMPO01000002.1"/>
</dbReference>
<evidence type="ECO:0000313" key="2">
    <source>
        <dbReference type="EMBL" id="EKF86604.1"/>
    </source>
</evidence>
<accession>K2RE31</accession>